<protein>
    <recommendedName>
        <fullName evidence="3">Preprotein translocase subunit SecA</fullName>
    </recommendedName>
</protein>
<dbReference type="AlphaFoldDB" id="A0A1Q5SYJ7"/>
<dbReference type="Proteomes" id="UP000186030">
    <property type="component" value="Unassembled WGS sequence"/>
</dbReference>
<reference evidence="1 2" key="1">
    <citation type="submission" date="2016-11" db="EMBL/GenBank/DDBJ databases">
        <authorList>
            <person name="Kadnikov V."/>
            <person name="Nazina T."/>
        </authorList>
    </citation>
    <scope>NUCLEOTIDE SEQUENCE [LARGE SCALE GENOMIC DNA]</scope>
    <source>
        <strain evidence="1 2">1017</strain>
    </source>
</reference>
<dbReference type="RefSeq" id="WP_079936265.1">
    <property type="nucleotide sequence ID" value="NZ_MQMG01000025.1"/>
</dbReference>
<accession>A0A1Q5SYJ7</accession>
<evidence type="ECO:0000313" key="1">
    <source>
        <dbReference type="EMBL" id="OKO93030.1"/>
    </source>
</evidence>
<dbReference type="Gene3D" id="3.10.450.50">
    <property type="match status" value="1"/>
</dbReference>
<dbReference type="EMBL" id="MQMG01000025">
    <property type="protein sequence ID" value="OKO93030.1"/>
    <property type="molecule type" value="Genomic_DNA"/>
</dbReference>
<proteinExistence type="predicted"/>
<gene>
    <name evidence="1" type="ORF">BRO54_2093</name>
</gene>
<name>A0A1Q5SYJ7_9BACL</name>
<sequence>MEKKAGASNMAETPRNALCPCGSGKKYKHCCGKKEAVSISSLIDRELIECMNDMRQFVLQRYEREAEELLDQFPLDEMPEELELGVQIMAVNWMLFCWPLDETGQTIFSAYRKSRHWERWRSSVQAHIERWEGAVPSLGEFIGYDDENRPVVRDLLTGEEKIVHLLASDQWPSVIEKGDVVFGFLVPYQDVFTCFTAVFPLPASGKDRLLRAIQQEGEWSGQPSALWMRDRFVAVLSDVLLEWLWQFAKQFKWDDPKQAAVIRELDENEPEAPAALLNQAFAIWAIYCGKTSRLPYSVPVYAAALRYVAGHLMKAEGSEVEDIADRYDVMPEDVRSAALDFFLMAVDDEDDEEWLDDWEEDWFEEEGDELDARINEWIDDIDLMLMREGWDEKRVNRHIDRAIRSWRNEGLLEEVNEKELRKELRDVAWEIFTDRGFI</sequence>
<organism evidence="1 2">
    <name type="scientific">Geobacillus proteiniphilus</name>
    <dbReference type="NCBI Taxonomy" id="860353"/>
    <lineage>
        <taxon>Bacteria</taxon>
        <taxon>Bacillati</taxon>
        <taxon>Bacillota</taxon>
        <taxon>Bacilli</taxon>
        <taxon>Bacillales</taxon>
        <taxon>Anoxybacillaceae</taxon>
        <taxon>Geobacillus</taxon>
    </lineage>
</organism>
<dbReference type="InterPro" id="IPR004027">
    <property type="entry name" value="SEC_C_motif"/>
</dbReference>
<evidence type="ECO:0008006" key="3">
    <source>
        <dbReference type="Google" id="ProtNLM"/>
    </source>
</evidence>
<comment type="caution">
    <text evidence="1">The sequence shown here is derived from an EMBL/GenBank/DDBJ whole genome shotgun (WGS) entry which is preliminary data.</text>
</comment>
<reference evidence="2" key="2">
    <citation type="submission" date="2017-01" db="EMBL/GenBank/DDBJ databases">
        <title>Genome sequencing and annotation of Geobacillus sp. 1017, a Hydrocarbon-Oxidizing Thermophilic Bacterium Isolated from a Heavy Oil Reservoir (China).</title>
        <authorList>
            <person name="Kadnikov V.V."/>
            <person name="Mardanov A.V."/>
            <person name="Poltaraus A.B."/>
            <person name="Sokolova D.S."/>
            <person name="Semenova E.M."/>
            <person name="Ravin N.V."/>
            <person name="Tourova T.P."/>
            <person name="Nazina T.N."/>
        </authorList>
    </citation>
    <scope>NUCLEOTIDE SEQUENCE [LARGE SCALE GENOMIC DNA]</scope>
    <source>
        <strain evidence="2">1017</strain>
    </source>
</reference>
<dbReference type="Pfam" id="PF02810">
    <property type="entry name" value="SEC-C"/>
    <property type="match status" value="1"/>
</dbReference>
<evidence type="ECO:0000313" key="2">
    <source>
        <dbReference type="Proteomes" id="UP000186030"/>
    </source>
</evidence>
<dbReference type="SUPFAM" id="SSF103642">
    <property type="entry name" value="Sec-C motif"/>
    <property type="match status" value="1"/>
</dbReference>